<feature type="compositionally biased region" description="Polar residues" evidence="1">
    <location>
        <begin position="100"/>
        <end position="114"/>
    </location>
</feature>
<protein>
    <recommendedName>
        <fullName evidence="4">ALMS motif domain-containing protein</fullName>
    </recommendedName>
</protein>
<feature type="region of interest" description="Disordered" evidence="1">
    <location>
        <begin position="336"/>
        <end position="360"/>
    </location>
</feature>
<comment type="caution">
    <text evidence="2">The sequence shown here is derived from an EMBL/GenBank/DDBJ whole genome shotgun (WGS) entry which is preliminary data.</text>
</comment>
<reference evidence="2" key="1">
    <citation type="submission" date="2021-01" db="EMBL/GenBank/DDBJ databases">
        <title>Phytophthora aleatoria, a newly-described species from Pinus radiata is distinct from Phytophthora cactorum isolates based on comparative genomics.</title>
        <authorList>
            <person name="Mcdougal R."/>
            <person name="Panda P."/>
            <person name="Williams N."/>
            <person name="Studholme D.J."/>
        </authorList>
    </citation>
    <scope>NUCLEOTIDE SEQUENCE</scope>
    <source>
        <strain evidence="2">NZFS 4037</strain>
    </source>
</reference>
<dbReference type="Proteomes" id="UP000709295">
    <property type="component" value="Unassembled WGS sequence"/>
</dbReference>
<keyword evidence="3" id="KW-1185">Reference proteome</keyword>
<accession>A0A8J5IV59</accession>
<name>A0A8J5IV59_9STRA</name>
<proteinExistence type="predicted"/>
<organism evidence="2 3">
    <name type="scientific">Phytophthora aleatoria</name>
    <dbReference type="NCBI Taxonomy" id="2496075"/>
    <lineage>
        <taxon>Eukaryota</taxon>
        <taxon>Sar</taxon>
        <taxon>Stramenopiles</taxon>
        <taxon>Oomycota</taxon>
        <taxon>Peronosporomycetes</taxon>
        <taxon>Peronosporales</taxon>
        <taxon>Peronosporaceae</taxon>
        <taxon>Phytophthora</taxon>
    </lineage>
</organism>
<evidence type="ECO:0000313" key="2">
    <source>
        <dbReference type="EMBL" id="KAG6975268.1"/>
    </source>
</evidence>
<feature type="region of interest" description="Disordered" evidence="1">
    <location>
        <begin position="100"/>
        <end position="130"/>
    </location>
</feature>
<dbReference type="EMBL" id="JAENGY010000070">
    <property type="protein sequence ID" value="KAG6975268.1"/>
    <property type="molecule type" value="Genomic_DNA"/>
</dbReference>
<sequence length="360" mass="40283">MASVNDDYEGSWESAEASVDKKSMVCAIDGQVLPVESGECNARDVELAQPEEHEFPVGISADMPQVKMKEADEAVKDVHLTTKVNETIGADICVVSAEMSSSEDTVSSVENETVSPLDAREPKPKSPDLPGEHSLVELVRIHGHHYNHHTPPPVPVTLSVSTETKLPSKPDIGALQARVATKRIAEFKRRQALKAERERGLESAWAQKRREIRHSNEAMHRALGFAGLSAQDHLRIAQRRRKQETKENEIAASLERQHRWYNCTPKRPVSAPGHVRQLNLQHGRTKREFERSIERKQKSIQANQLRLRQEVQEIIAKTSGAFVRGSYLLKVTHHTIKTQSQPSPNDQKDIGAGQQITTTE</sequence>
<dbReference type="AlphaFoldDB" id="A0A8J5IV59"/>
<evidence type="ECO:0000256" key="1">
    <source>
        <dbReference type="SAM" id="MobiDB-lite"/>
    </source>
</evidence>
<evidence type="ECO:0008006" key="4">
    <source>
        <dbReference type="Google" id="ProtNLM"/>
    </source>
</evidence>
<feature type="compositionally biased region" description="Basic and acidic residues" evidence="1">
    <location>
        <begin position="118"/>
        <end position="130"/>
    </location>
</feature>
<gene>
    <name evidence="2" type="ORF">JG688_00002559</name>
</gene>
<evidence type="ECO:0000313" key="3">
    <source>
        <dbReference type="Proteomes" id="UP000709295"/>
    </source>
</evidence>